<dbReference type="GO" id="GO:0001228">
    <property type="term" value="F:DNA-binding transcription activator activity, RNA polymerase II-specific"/>
    <property type="evidence" value="ECO:0007669"/>
    <property type="project" value="TreeGrafter"/>
</dbReference>
<organism evidence="14 15">
    <name type="scientific">Haplochromis burtoni</name>
    <name type="common">Burton's mouthbrooder</name>
    <name type="synonym">Chromis burtoni</name>
    <dbReference type="NCBI Taxonomy" id="8153"/>
    <lineage>
        <taxon>Eukaryota</taxon>
        <taxon>Metazoa</taxon>
        <taxon>Chordata</taxon>
        <taxon>Craniata</taxon>
        <taxon>Vertebrata</taxon>
        <taxon>Euteleostomi</taxon>
        <taxon>Actinopterygii</taxon>
        <taxon>Neopterygii</taxon>
        <taxon>Teleostei</taxon>
        <taxon>Neoteleostei</taxon>
        <taxon>Acanthomorphata</taxon>
        <taxon>Ovalentaria</taxon>
        <taxon>Cichlomorphae</taxon>
        <taxon>Cichliformes</taxon>
        <taxon>Cichlidae</taxon>
        <taxon>African cichlids</taxon>
        <taxon>Pseudocrenilabrinae</taxon>
        <taxon>Haplochromini</taxon>
        <taxon>Haplochromis</taxon>
    </lineage>
</organism>
<dbReference type="GO" id="GO:0008270">
    <property type="term" value="F:zinc ion binding"/>
    <property type="evidence" value="ECO:0007669"/>
    <property type="project" value="UniProtKB-KW"/>
</dbReference>
<evidence type="ECO:0000256" key="7">
    <source>
        <dbReference type="ARBA" id="ARBA00023015"/>
    </source>
</evidence>
<dbReference type="PANTHER" id="PTHR24393">
    <property type="entry name" value="ZINC FINGER PROTEIN"/>
    <property type="match status" value="1"/>
</dbReference>
<evidence type="ECO:0000259" key="12">
    <source>
        <dbReference type="PROSITE" id="PS50157"/>
    </source>
</evidence>
<dbReference type="STRING" id="8153.ENSHBUP00000031291"/>
<evidence type="ECO:0000256" key="9">
    <source>
        <dbReference type="ARBA" id="ARBA00023163"/>
    </source>
</evidence>
<keyword evidence="15" id="KW-1185">Reference proteome</keyword>
<reference evidence="14" key="1">
    <citation type="submission" date="2025-08" db="UniProtKB">
        <authorList>
            <consortium name="Ensembl"/>
        </authorList>
    </citation>
    <scope>IDENTIFICATION</scope>
</reference>
<dbReference type="GeneTree" id="ENSGT00940000161979"/>
<comment type="subcellular location">
    <subcellularLocation>
        <location evidence="1">Nucleus</location>
    </subcellularLocation>
</comment>
<dbReference type="InterPro" id="IPR036236">
    <property type="entry name" value="Znf_C2H2_sf"/>
</dbReference>
<keyword evidence="10" id="KW-0539">Nucleus</keyword>
<reference evidence="14" key="2">
    <citation type="submission" date="2025-09" db="UniProtKB">
        <authorList>
            <consortium name="Ensembl"/>
        </authorList>
    </citation>
    <scope>IDENTIFICATION</scope>
</reference>
<dbReference type="PROSITE" id="PS50835">
    <property type="entry name" value="IG_LIKE"/>
    <property type="match status" value="1"/>
</dbReference>
<keyword evidence="3" id="KW-0479">Metal-binding</keyword>
<dbReference type="Pfam" id="PF00096">
    <property type="entry name" value="zf-C2H2"/>
    <property type="match status" value="2"/>
</dbReference>
<dbReference type="InterPro" id="IPR007110">
    <property type="entry name" value="Ig-like_dom"/>
</dbReference>
<protein>
    <submittedName>
        <fullName evidence="14">Uncharacterized protein</fullName>
    </submittedName>
</protein>
<evidence type="ECO:0000256" key="11">
    <source>
        <dbReference type="PROSITE-ProRule" id="PRU00042"/>
    </source>
</evidence>
<dbReference type="PANTHER" id="PTHR24393:SF15">
    <property type="entry name" value="IP01243P-RELATED"/>
    <property type="match status" value="1"/>
</dbReference>
<dbReference type="InterPro" id="IPR013087">
    <property type="entry name" value="Znf_C2H2_type"/>
</dbReference>
<keyword evidence="6" id="KW-0862">Zinc</keyword>
<dbReference type="GO" id="GO:0000978">
    <property type="term" value="F:RNA polymerase II cis-regulatory region sequence-specific DNA binding"/>
    <property type="evidence" value="ECO:0007669"/>
    <property type="project" value="TreeGrafter"/>
</dbReference>
<feature type="domain" description="Ig-like" evidence="13">
    <location>
        <begin position="41"/>
        <end position="136"/>
    </location>
</feature>
<evidence type="ECO:0000256" key="2">
    <source>
        <dbReference type="ARBA" id="ARBA00006991"/>
    </source>
</evidence>
<dbReference type="SMART" id="SM00355">
    <property type="entry name" value="ZnF_C2H2"/>
    <property type="match status" value="5"/>
</dbReference>
<feature type="domain" description="C2H2-type" evidence="12">
    <location>
        <begin position="175"/>
        <end position="202"/>
    </location>
</feature>
<feature type="domain" description="C2H2-type" evidence="12">
    <location>
        <begin position="147"/>
        <end position="174"/>
    </location>
</feature>
<dbReference type="PROSITE" id="PS50157">
    <property type="entry name" value="ZINC_FINGER_C2H2_2"/>
    <property type="match status" value="2"/>
</dbReference>
<dbReference type="Ensembl" id="ENSHBUT00000023140.1">
    <property type="protein sequence ID" value="ENSHBUP00000031291.1"/>
    <property type="gene ID" value="ENSHBUG00000016893.1"/>
</dbReference>
<evidence type="ECO:0000313" key="15">
    <source>
        <dbReference type="Proteomes" id="UP000264840"/>
    </source>
</evidence>
<accession>A0A3Q2WYW3</accession>
<evidence type="ECO:0000256" key="10">
    <source>
        <dbReference type="ARBA" id="ARBA00023242"/>
    </source>
</evidence>
<dbReference type="SUPFAM" id="SSF57667">
    <property type="entry name" value="beta-beta-alpha zinc fingers"/>
    <property type="match status" value="2"/>
</dbReference>
<keyword evidence="5 11" id="KW-0863">Zinc-finger</keyword>
<evidence type="ECO:0000256" key="6">
    <source>
        <dbReference type="ARBA" id="ARBA00022833"/>
    </source>
</evidence>
<evidence type="ECO:0000256" key="1">
    <source>
        <dbReference type="ARBA" id="ARBA00004123"/>
    </source>
</evidence>
<comment type="similarity">
    <text evidence="2">Belongs to the krueppel C2H2-type zinc-finger protein family.</text>
</comment>
<keyword evidence="9" id="KW-0804">Transcription</keyword>
<evidence type="ECO:0000256" key="5">
    <source>
        <dbReference type="ARBA" id="ARBA00022771"/>
    </source>
</evidence>
<dbReference type="GO" id="GO:0005634">
    <property type="term" value="C:nucleus"/>
    <property type="evidence" value="ECO:0007669"/>
    <property type="project" value="UniProtKB-SubCell"/>
</dbReference>
<dbReference type="Gene3D" id="3.30.160.60">
    <property type="entry name" value="Classic Zinc Finger"/>
    <property type="match status" value="3"/>
</dbReference>
<evidence type="ECO:0000313" key="14">
    <source>
        <dbReference type="Ensembl" id="ENSHBUP00000031291.1"/>
    </source>
</evidence>
<keyword evidence="8" id="KW-0238">DNA-binding</keyword>
<dbReference type="Proteomes" id="UP000264840">
    <property type="component" value="Unplaced"/>
</dbReference>
<dbReference type="PROSITE" id="PS00028">
    <property type="entry name" value="ZINC_FINGER_C2H2_1"/>
    <property type="match status" value="2"/>
</dbReference>
<keyword evidence="4" id="KW-0677">Repeat</keyword>
<evidence type="ECO:0000256" key="3">
    <source>
        <dbReference type="ARBA" id="ARBA00022723"/>
    </source>
</evidence>
<sequence>SLAGEYSDFTVSASQLQLLLTKDAAVNGSSDDKHGVVALNPELQVAKRSKAKELQSSSETIQTSTIACKVCGLQGNQDNLIQHAWSHVDESPAVCGICGERFESVETLKGHLTNDPKYHNSNNQMSLQTEAKQYKCETCIHSNERPHICLVCKKAFIYKGSLKAHMRMHTGEKPYSCSQCGRSFKHKCHLNDHVRSHSGIKQLFHCPLCPNFSPTVRAVIEEHISGHIKNALPFKGMLVLYIPYS</sequence>
<keyword evidence="7" id="KW-0805">Transcription regulation</keyword>
<proteinExistence type="inferred from homology"/>
<name>A0A3Q2WYW3_HAPBU</name>
<evidence type="ECO:0000256" key="4">
    <source>
        <dbReference type="ARBA" id="ARBA00022737"/>
    </source>
</evidence>
<dbReference type="AlphaFoldDB" id="A0A3Q2WYW3"/>
<dbReference type="FunFam" id="3.30.160.60:FF:001188">
    <property type="entry name" value="zinc finger protein 629 isoform X2"/>
    <property type="match status" value="1"/>
</dbReference>
<evidence type="ECO:0000259" key="13">
    <source>
        <dbReference type="PROSITE" id="PS50835"/>
    </source>
</evidence>
<evidence type="ECO:0000256" key="8">
    <source>
        <dbReference type="ARBA" id="ARBA00023125"/>
    </source>
</evidence>
<dbReference type="FunFam" id="3.30.160.60:FF:002061">
    <property type="entry name" value="Uncharacterized protein"/>
    <property type="match status" value="1"/>
</dbReference>